<name>A0ABR3EHN2_9AGAR</name>
<evidence type="ECO:0000313" key="2">
    <source>
        <dbReference type="EMBL" id="KAL0562381.1"/>
    </source>
</evidence>
<proteinExistence type="predicted"/>
<gene>
    <name evidence="2" type="ORF">V5O48_019706</name>
</gene>
<evidence type="ECO:0000313" key="3">
    <source>
        <dbReference type="Proteomes" id="UP001465976"/>
    </source>
</evidence>
<dbReference type="EMBL" id="JBAHYK010005994">
    <property type="protein sequence ID" value="KAL0562381.1"/>
    <property type="molecule type" value="Genomic_DNA"/>
</dbReference>
<protein>
    <submittedName>
        <fullName evidence="2">Uncharacterized protein</fullName>
    </submittedName>
</protein>
<feature type="compositionally biased region" description="Basic and acidic residues" evidence="1">
    <location>
        <begin position="1"/>
        <end position="15"/>
    </location>
</feature>
<keyword evidence="3" id="KW-1185">Reference proteome</keyword>
<organism evidence="2 3">
    <name type="scientific">Marasmius crinis-equi</name>
    <dbReference type="NCBI Taxonomy" id="585013"/>
    <lineage>
        <taxon>Eukaryota</taxon>
        <taxon>Fungi</taxon>
        <taxon>Dikarya</taxon>
        <taxon>Basidiomycota</taxon>
        <taxon>Agaricomycotina</taxon>
        <taxon>Agaricomycetes</taxon>
        <taxon>Agaricomycetidae</taxon>
        <taxon>Agaricales</taxon>
        <taxon>Marasmiineae</taxon>
        <taxon>Marasmiaceae</taxon>
        <taxon>Marasmius</taxon>
    </lineage>
</organism>
<feature type="region of interest" description="Disordered" evidence="1">
    <location>
        <begin position="1"/>
        <end position="97"/>
    </location>
</feature>
<sequence>DFHDWRDNEFPDDPRGYTFHNQGVKVWEAEEPTQRANESPGLRSPGPIVDSEAQQSQSPPTHAPKGRPGQTATQSSSSTSKNIKDVSLQRPCSFRRL</sequence>
<accession>A0ABR3EHN2</accession>
<comment type="caution">
    <text evidence="2">The sequence shown here is derived from an EMBL/GenBank/DDBJ whole genome shotgun (WGS) entry which is preliminary data.</text>
</comment>
<reference evidence="2 3" key="1">
    <citation type="submission" date="2024-02" db="EMBL/GenBank/DDBJ databases">
        <title>A draft genome for the cacao thread blight pathogen Marasmius crinis-equi.</title>
        <authorList>
            <person name="Cohen S.P."/>
            <person name="Baruah I.K."/>
            <person name="Amoako-Attah I."/>
            <person name="Bukari Y."/>
            <person name="Meinhardt L.W."/>
            <person name="Bailey B.A."/>
        </authorList>
    </citation>
    <scope>NUCLEOTIDE SEQUENCE [LARGE SCALE GENOMIC DNA]</scope>
    <source>
        <strain evidence="2 3">GH-76</strain>
    </source>
</reference>
<feature type="non-terminal residue" evidence="2">
    <location>
        <position position="1"/>
    </location>
</feature>
<feature type="compositionally biased region" description="Low complexity" evidence="1">
    <location>
        <begin position="70"/>
        <end position="80"/>
    </location>
</feature>
<evidence type="ECO:0000256" key="1">
    <source>
        <dbReference type="SAM" id="MobiDB-lite"/>
    </source>
</evidence>
<dbReference type="Proteomes" id="UP001465976">
    <property type="component" value="Unassembled WGS sequence"/>
</dbReference>